<feature type="domain" description="Alpha-galactosidase NEW3" evidence="2">
    <location>
        <begin position="229"/>
        <end position="303"/>
    </location>
</feature>
<dbReference type="Pfam" id="PF10633">
    <property type="entry name" value="NPCBM_assoc"/>
    <property type="match status" value="2"/>
</dbReference>
<accession>H3ZR02</accession>
<evidence type="ECO:0000256" key="1">
    <source>
        <dbReference type="SAM" id="Phobius"/>
    </source>
</evidence>
<evidence type="ECO:0000259" key="2">
    <source>
        <dbReference type="Pfam" id="PF10633"/>
    </source>
</evidence>
<dbReference type="AlphaFoldDB" id="H3ZR02"/>
<feature type="domain" description="Alpha-galactosidase NEW3" evidence="2">
    <location>
        <begin position="540"/>
        <end position="613"/>
    </location>
</feature>
<dbReference type="OrthoDB" id="110363at2157"/>
<dbReference type="RefSeq" id="WP_004069922.1">
    <property type="nucleotide sequence ID" value="NC_022084.1"/>
</dbReference>
<dbReference type="STRING" id="523849.OCC_10760"/>
<dbReference type="EMBL" id="CP006670">
    <property type="protein sequence ID" value="EHR77578.1"/>
    <property type="molecule type" value="Genomic_DNA"/>
</dbReference>
<dbReference type="InterPro" id="IPR013784">
    <property type="entry name" value="Carb-bd-like_fold"/>
</dbReference>
<dbReference type="Gene3D" id="2.60.40.10">
    <property type="entry name" value="Immunoglobulins"/>
    <property type="match status" value="3"/>
</dbReference>
<dbReference type="PANTHER" id="PTHR39198">
    <property type="entry name" value="HYPOTHETICAL MEMBRANE PROTEIN, CONSERVED"/>
    <property type="match status" value="1"/>
</dbReference>
<dbReference type="Gene3D" id="2.60.40.1120">
    <property type="entry name" value="Carboxypeptidase-like, regulatory domain"/>
    <property type="match status" value="1"/>
</dbReference>
<feature type="transmembrane region" description="Helical" evidence="1">
    <location>
        <begin position="634"/>
        <end position="652"/>
    </location>
</feature>
<dbReference type="InterPro" id="IPR018905">
    <property type="entry name" value="A-galactase_NEW3"/>
</dbReference>
<dbReference type="GO" id="GO:0030246">
    <property type="term" value="F:carbohydrate binding"/>
    <property type="evidence" value="ECO:0007669"/>
    <property type="project" value="InterPro"/>
</dbReference>
<dbReference type="Proteomes" id="UP000015502">
    <property type="component" value="Chromosome"/>
</dbReference>
<dbReference type="SUPFAM" id="SSF49452">
    <property type="entry name" value="Starch-binding domain-like"/>
    <property type="match status" value="1"/>
</dbReference>
<protein>
    <recommendedName>
        <fullName evidence="2">Alpha-galactosidase NEW3 domain-containing protein</fullName>
    </recommendedName>
</protein>
<dbReference type="KEGG" id="tlt:OCC_10760"/>
<sequence length="658" mass="71586">MKDKAKGQKLGLKLYSLFLIFMLSSTAVASQTLDVYLHIGGSVTVDGIPVEVEDISTNGKVVFLNINGTTYGLEFGESVNYSHITVYAGSIDLTEKEVHLIFENVSGLESSDSDIEISAQYPSKIVNPGEETKFTITITNNGGDGEFSLGYTSSGDLEAYYMAEGAKITRVYLEHGQSATLTFVVKAPEEEGTFEVYPIIGDTSIKLELTVTKEDSYEVYPQYLAQEVEAGESATFPLTIKSNTDLQISLKVQTPQDWEAYFTSDGKRVSELYIPAGTSMQVALVVEVPSSTPIGEYPVKAKIGEKEITFTVGVYETHAGEEGKVLLTLVDSSDGSYVSGALVEALDSTGEVVSKAYSTPNGEVQLSLPEGVYTLRISKGGYETKEIEDVEVEAGKSNDLGIEQLERLTHYFEVEVPESSKSATLGEDIVYEIRMENLGTEDDSFRLIVDGLPDTWAYRIVESPDSKTGVSQVTISSGSEKTIYLIIIPPNNAELGEYNFTLNIKSVGSGEQKSIPLETSLVGSYDMSITMTKYSYDAKLGETITISAYVYNTGTSPLTNVVLDVSVPEGWIYTVEPEKVTSIDAEGYQEFKISITVPQNIDAGDYKITLTATSDQLTDEEELRITVKSSSTSTYMGLGVTVLALVLLGVILKKYGRK</sequence>
<proteinExistence type="predicted"/>
<dbReference type="PANTHER" id="PTHR39198:SF1">
    <property type="entry name" value="ALPHA-GALACTOSIDASE NEW3 DOMAIN-CONTAINING PROTEIN"/>
    <property type="match status" value="1"/>
</dbReference>
<evidence type="ECO:0000313" key="3">
    <source>
        <dbReference type="EMBL" id="EHR77578.1"/>
    </source>
</evidence>
<name>H3ZR02_THELN</name>
<keyword evidence="1" id="KW-0812">Transmembrane</keyword>
<keyword evidence="1" id="KW-0472">Membrane</keyword>
<dbReference type="PaxDb" id="523849-OCC_10760"/>
<gene>
    <name evidence="3" type="ORF">OCC_10760</name>
</gene>
<dbReference type="HOGENOM" id="CLU_024113_0_0_2"/>
<evidence type="ECO:0000313" key="4">
    <source>
        <dbReference type="Proteomes" id="UP000015502"/>
    </source>
</evidence>
<dbReference type="GeneID" id="16549414"/>
<organism evidence="3 4">
    <name type="scientific">Thermococcus litoralis (strain ATCC 51850 / DSM 5473 / JCM 8560 / NS-C)</name>
    <dbReference type="NCBI Taxonomy" id="523849"/>
    <lineage>
        <taxon>Archaea</taxon>
        <taxon>Methanobacteriati</taxon>
        <taxon>Methanobacteriota</taxon>
        <taxon>Thermococci</taxon>
        <taxon>Thermococcales</taxon>
        <taxon>Thermococcaceae</taxon>
        <taxon>Thermococcus</taxon>
    </lineage>
</organism>
<keyword evidence="4" id="KW-1185">Reference proteome</keyword>
<dbReference type="InterPro" id="IPR013783">
    <property type="entry name" value="Ig-like_fold"/>
</dbReference>
<reference evidence="3 4" key="1">
    <citation type="journal article" date="2012" name="J. Bacteriol.">
        <title>Genome sequence of the model hyperthermophilic archaeon Thermococcus litoralis NS-C.</title>
        <authorList>
            <person name="Gardner A.F."/>
            <person name="Kumar S."/>
            <person name="Perler F.B."/>
        </authorList>
    </citation>
    <scope>NUCLEOTIDE SEQUENCE [LARGE SCALE GENOMIC DNA]</scope>
    <source>
        <strain evidence="4">ATCC 51850 / DSM 5473 / JCM 8560 / NS-C</strain>
    </source>
</reference>
<dbReference type="Pfam" id="PF13620">
    <property type="entry name" value="CarboxypepD_reg"/>
    <property type="match status" value="1"/>
</dbReference>
<keyword evidence="1" id="KW-1133">Transmembrane helix</keyword>